<dbReference type="RefSeq" id="WP_283741622.1">
    <property type="nucleotide sequence ID" value="NZ_JASJEV010000011.1"/>
</dbReference>
<dbReference type="InterPro" id="IPR004435">
    <property type="entry name" value="MobB_dom"/>
</dbReference>
<dbReference type="Proteomes" id="UP001321492">
    <property type="component" value="Unassembled WGS sequence"/>
</dbReference>
<keyword evidence="3" id="KW-1185">Reference proteome</keyword>
<evidence type="ECO:0000313" key="2">
    <source>
        <dbReference type="EMBL" id="MDJ1159622.1"/>
    </source>
</evidence>
<feature type="domain" description="Molybdopterin-guanine dinucleotide biosynthesis protein B (MobB)" evidence="1">
    <location>
        <begin position="3"/>
        <end position="135"/>
    </location>
</feature>
<reference evidence="2 3" key="1">
    <citation type="submission" date="2023-05" db="EMBL/GenBank/DDBJ databases">
        <title>Chelatococcus sp. nov., a moderately thermophilic bacterium isolated from hot spring microbial mat.</title>
        <authorList>
            <person name="Hu C.-J."/>
            <person name="Li W.-J."/>
        </authorList>
    </citation>
    <scope>NUCLEOTIDE SEQUENCE [LARGE SCALE GENOMIC DNA]</scope>
    <source>
        <strain evidence="2 3">SYSU G07232</strain>
    </source>
</reference>
<evidence type="ECO:0000259" key="1">
    <source>
        <dbReference type="Pfam" id="PF03205"/>
    </source>
</evidence>
<comment type="caution">
    <text evidence="2">The sequence shown here is derived from an EMBL/GenBank/DDBJ whole genome shotgun (WGS) entry which is preliminary data.</text>
</comment>
<dbReference type="Gene3D" id="3.40.50.300">
    <property type="entry name" value="P-loop containing nucleotide triphosphate hydrolases"/>
    <property type="match status" value="1"/>
</dbReference>
<dbReference type="EMBL" id="JASJEV010000011">
    <property type="protein sequence ID" value="MDJ1159622.1"/>
    <property type="molecule type" value="Genomic_DNA"/>
</dbReference>
<dbReference type="CDD" id="cd03116">
    <property type="entry name" value="MobB"/>
    <property type="match status" value="1"/>
</dbReference>
<protein>
    <submittedName>
        <fullName evidence="2">Molybdopterin-guanine dinucleotide biosynthesis protein B</fullName>
    </submittedName>
</protein>
<dbReference type="InterPro" id="IPR052539">
    <property type="entry name" value="MGD_biosynthesis_adapter"/>
</dbReference>
<name>A0ABT7AKX5_9HYPH</name>
<proteinExistence type="predicted"/>
<dbReference type="InterPro" id="IPR027417">
    <property type="entry name" value="P-loop_NTPase"/>
</dbReference>
<organism evidence="2 3">
    <name type="scientific">Chelatococcus albus</name>
    <dbReference type="NCBI Taxonomy" id="3047466"/>
    <lineage>
        <taxon>Bacteria</taxon>
        <taxon>Pseudomonadati</taxon>
        <taxon>Pseudomonadota</taxon>
        <taxon>Alphaproteobacteria</taxon>
        <taxon>Hyphomicrobiales</taxon>
        <taxon>Chelatococcaceae</taxon>
        <taxon>Chelatococcus</taxon>
    </lineage>
</organism>
<gene>
    <name evidence="2" type="primary">mobB</name>
    <name evidence="2" type="ORF">QNA08_15460</name>
</gene>
<evidence type="ECO:0000313" key="3">
    <source>
        <dbReference type="Proteomes" id="UP001321492"/>
    </source>
</evidence>
<accession>A0ABT7AKX5</accession>
<dbReference type="Pfam" id="PF03205">
    <property type="entry name" value="MobB"/>
    <property type="match status" value="1"/>
</dbReference>
<dbReference type="NCBIfam" id="TIGR00176">
    <property type="entry name" value="mobB"/>
    <property type="match status" value="1"/>
</dbReference>
<dbReference type="PANTHER" id="PTHR40072:SF1">
    <property type="entry name" value="MOLYBDOPTERIN-GUANINE DINUCLEOTIDE BIOSYNTHESIS ADAPTER PROTEIN"/>
    <property type="match status" value="1"/>
</dbReference>
<dbReference type="SUPFAM" id="SSF52540">
    <property type="entry name" value="P-loop containing nucleoside triphosphate hydrolases"/>
    <property type="match status" value="1"/>
</dbReference>
<sequence>MRVIGLAGWSGSGKTTLVTRLIPALAARGLKVSTIKHAHHGFDVDQPGKDSWQHRKAGACEVIVSSARRWVQMHELHGEAEPTLPDLLARLSPCDIVIVEGFKRAGHPKIEVFRRENAKPPLHPTDDRILAVASDTPFPGAGRPVVSLDDIAAIADMVLRYAEPIEAVARRLEVHGAAQ</sequence>
<dbReference type="PANTHER" id="PTHR40072">
    <property type="entry name" value="MOLYBDOPTERIN-GUANINE DINUCLEOTIDE BIOSYNTHESIS ADAPTER PROTEIN-RELATED"/>
    <property type="match status" value="1"/>
</dbReference>